<dbReference type="AlphaFoldDB" id="A0A1L7I355"/>
<name>A0A1L7I355_9FLAO</name>
<sequence length="90" mass="10249">MGLNALISIDLKTNSSEKINHFNEAMQEKEWSKIESMDHTWVSSFNDGISREKALEVIQSDVTTIKQEYDLETLSIAVQLSKEDIVQGDF</sequence>
<accession>A0A1L7I355</accession>
<gene>
    <name evidence="1" type="ORF">GRFL_0920</name>
</gene>
<reference evidence="1 2" key="1">
    <citation type="submission" date="2016-07" db="EMBL/GenBank/DDBJ databases">
        <title>Multi-omics approach to identify versatile polysaccharide utilization systems of a marine flavobacterium Gramella flava.</title>
        <authorList>
            <person name="Tang K."/>
        </authorList>
    </citation>
    <scope>NUCLEOTIDE SEQUENCE [LARGE SCALE GENOMIC DNA]</scope>
    <source>
        <strain evidence="1 2">JLT2011</strain>
    </source>
</reference>
<protein>
    <submittedName>
        <fullName evidence="1">Uncharacterized protein</fullName>
    </submittedName>
</protein>
<dbReference type="Proteomes" id="UP000186230">
    <property type="component" value="Chromosome"/>
</dbReference>
<evidence type="ECO:0000313" key="2">
    <source>
        <dbReference type="Proteomes" id="UP000186230"/>
    </source>
</evidence>
<proteinExistence type="predicted"/>
<evidence type="ECO:0000313" key="1">
    <source>
        <dbReference type="EMBL" id="APU67644.1"/>
    </source>
</evidence>
<dbReference type="EMBL" id="CP016359">
    <property type="protein sequence ID" value="APU67644.1"/>
    <property type="molecule type" value="Genomic_DNA"/>
</dbReference>
<dbReference type="KEGG" id="gfl:GRFL_0920"/>
<keyword evidence="2" id="KW-1185">Reference proteome</keyword>
<organism evidence="1 2">
    <name type="scientific">Christiangramia flava JLT2011</name>
    <dbReference type="NCBI Taxonomy" id="1229726"/>
    <lineage>
        <taxon>Bacteria</taxon>
        <taxon>Pseudomonadati</taxon>
        <taxon>Bacteroidota</taxon>
        <taxon>Flavobacteriia</taxon>
        <taxon>Flavobacteriales</taxon>
        <taxon>Flavobacteriaceae</taxon>
        <taxon>Christiangramia</taxon>
    </lineage>
</organism>